<keyword evidence="2" id="KW-1185">Reference proteome</keyword>
<dbReference type="Proteomes" id="UP001489004">
    <property type="component" value="Unassembled WGS sequence"/>
</dbReference>
<sequence>MKLSDALQETASDLYFSCGGLRSSVPPLPQKMPDDMLRNLPAGVCGQTALAIALGVHYGQPAFGPAWLNLIKDNLDSYCPVIRTCQEAGDMTSVYKCVEGLFAMSKEKGFYDALDGCTVAGQARAPGLVTLLAELIVRAAASAPTTNDAVPSLSFCAMVTLHTLVRNKDELAGLADDEDTDINEDCNSQGSGGDDKCGIGGDAVMSMFHRPTLEVLLRGDPARLAEALMRTTTRWHRIWDNGQFPGHMMTQMLMTDLASVSMLATFRKAALVSVTPNLSDSSFLAVTLAEAFESLLGPGAASAAVDAPGAQQDAHQALRLPVYPCNTRPDWQAVHGYAAAWMLPAVTACIRNQPGHLGVWLGALASLTARLAKAAALGAGSARHLFLELSAVVTERLVRGQASGPAMFAQQARSSEALRVLRIVNEIIDMPLPPGCDSQAKLKLLVHPGLLRALCQLAARWWTDEDRPAVFFFLAQLILPQTWALVPHHTPGPELRQASTRDEKLARMWSAETSLDHRPMPKAERGRKLIIAMSRDLEDQRDGALADMTALVEVLEAQCGPLDQAEADAELERVRMAALGTGCNNPQCKPSKARVKLICR</sequence>
<proteinExistence type="predicted"/>
<dbReference type="AlphaFoldDB" id="A0AAW1QF73"/>
<comment type="caution">
    <text evidence="1">The sequence shown here is derived from an EMBL/GenBank/DDBJ whole genome shotgun (WGS) entry which is preliminary data.</text>
</comment>
<name>A0AAW1QF73_9CHLO</name>
<protein>
    <submittedName>
        <fullName evidence="1">Uncharacterized protein</fullName>
    </submittedName>
</protein>
<reference evidence="1 2" key="1">
    <citation type="journal article" date="2024" name="Nat. Commun.">
        <title>Phylogenomics reveals the evolutionary origins of lichenization in chlorophyte algae.</title>
        <authorList>
            <person name="Puginier C."/>
            <person name="Libourel C."/>
            <person name="Otte J."/>
            <person name="Skaloud P."/>
            <person name="Haon M."/>
            <person name="Grisel S."/>
            <person name="Petersen M."/>
            <person name="Berrin J.G."/>
            <person name="Delaux P.M."/>
            <person name="Dal Grande F."/>
            <person name="Keller J."/>
        </authorList>
    </citation>
    <scope>NUCLEOTIDE SEQUENCE [LARGE SCALE GENOMIC DNA]</scope>
    <source>
        <strain evidence="1 2">SAG 2043</strain>
    </source>
</reference>
<accession>A0AAW1QF73</accession>
<dbReference type="EMBL" id="JALJOR010000003">
    <property type="protein sequence ID" value="KAK9820092.1"/>
    <property type="molecule type" value="Genomic_DNA"/>
</dbReference>
<gene>
    <name evidence="1" type="ORF">WJX72_006042</name>
</gene>
<evidence type="ECO:0000313" key="2">
    <source>
        <dbReference type="Proteomes" id="UP001489004"/>
    </source>
</evidence>
<organism evidence="1 2">
    <name type="scientific">[Myrmecia] bisecta</name>
    <dbReference type="NCBI Taxonomy" id="41462"/>
    <lineage>
        <taxon>Eukaryota</taxon>
        <taxon>Viridiplantae</taxon>
        <taxon>Chlorophyta</taxon>
        <taxon>core chlorophytes</taxon>
        <taxon>Trebouxiophyceae</taxon>
        <taxon>Trebouxiales</taxon>
        <taxon>Trebouxiaceae</taxon>
        <taxon>Myrmecia</taxon>
    </lineage>
</organism>
<evidence type="ECO:0000313" key="1">
    <source>
        <dbReference type="EMBL" id="KAK9820092.1"/>
    </source>
</evidence>